<dbReference type="Proteomes" id="UP000011648">
    <property type="component" value="Unassembled WGS sequence"/>
</dbReference>
<proteinExistence type="predicted"/>
<gene>
    <name evidence="2" type="ORF">C484_15732</name>
</gene>
<feature type="transmembrane region" description="Helical" evidence="1">
    <location>
        <begin position="53"/>
        <end position="79"/>
    </location>
</feature>
<keyword evidence="1" id="KW-0472">Membrane</keyword>
<name>L9ZT67_9EURY</name>
<keyword evidence="3" id="KW-1185">Reference proteome</keyword>
<comment type="caution">
    <text evidence="2">The sequence shown here is derived from an EMBL/GenBank/DDBJ whole genome shotgun (WGS) entry which is preliminary data.</text>
</comment>
<evidence type="ECO:0000256" key="1">
    <source>
        <dbReference type="SAM" id="Phobius"/>
    </source>
</evidence>
<keyword evidence="1" id="KW-0812">Transmembrane</keyword>
<evidence type="ECO:0000313" key="2">
    <source>
        <dbReference type="EMBL" id="ELY88378.1"/>
    </source>
</evidence>
<evidence type="ECO:0000313" key="3">
    <source>
        <dbReference type="Proteomes" id="UP000011648"/>
    </source>
</evidence>
<keyword evidence="1" id="KW-1133">Transmembrane helix</keyword>
<dbReference type="AlphaFoldDB" id="L9ZT67"/>
<dbReference type="EMBL" id="AOIL01000051">
    <property type="protein sequence ID" value="ELY88378.1"/>
    <property type="molecule type" value="Genomic_DNA"/>
</dbReference>
<reference evidence="2 3" key="1">
    <citation type="journal article" date="2014" name="PLoS Genet.">
        <title>Phylogenetically driven sequencing of extremely halophilic archaea reveals strategies for static and dynamic osmo-response.</title>
        <authorList>
            <person name="Becker E.A."/>
            <person name="Seitzer P.M."/>
            <person name="Tritt A."/>
            <person name="Larsen D."/>
            <person name="Krusor M."/>
            <person name="Yao A.I."/>
            <person name="Wu D."/>
            <person name="Madern D."/>
            <person name="Eisen J.A."/>
            <person name="Darling A.E."/>
            <person name="Facciotti M.T."/>
        </authorList>
    </citation>
    <scope>NUCLEOTIDE SEQUENCE [LARGE SCALE GENOMIC DNA]</scope>
    <source>
        <strain evidence="2 3">DSM 12281</strain>
    </source>
</reference>
<accession>L9ZT67</accession>
<organism evidence="2 3">
    <name type="scientific">Natrialba taiwanensis DSM 12281</name>
    <dbReference type="NCBI Taxonomy" id="1230458"/>
    <lineage>
        <taxon>Archaea</taxon>
        <taxon>Methanobacteriati</taxon>
        <taxon>Methanobacteriota</taxon>
        <taxon>Stenosarchaea group</taxon>
        <taxon>Halobacteria</taxon>
        <taxon>Halobacteriales</taxon>
        <taxon>Natrialbaceae</taxon>
        <taxon>Natrialba</taxon>
    </lineage>
</organism>
<sequence>MIPGIIAGIFVDALPKQVLFDPRVVADSIVGAIFIGGWGLSEGGGKAVLVSMAFLGLALLSLLYYVGAVAVIMSVASIVRNS</sequence>
<protein>
    <submittedName>
        <fullName evidence="2">Uncharacterized protein</fullName>
    </submittedName>
</protein>